<keyword evidence="5 7" id="KW-1133">Transmembrane helix</keyword>
<name>A0A6A4VUV7_AMPAM</name>
<evidence type="ECO:0000256" key="5">
    <source>
        <dbReference type="ARBA" id="ARBA00022989"/>
    </source>
</evidence>
<dbReference type="PANTHER" id="PTHR20955:SF1">
    <property type="entry name" value="PROTEIN JAGUNAL HOMOLOG 1"/>
    <property type="match status" value="1"/>
</dbReference>
<comment type="caution">
    <text evidence="8">The sequence shown here is derived from an EMBL/GenBank/DDBJ whole genome shotgun (WGS) entry which is preliminary data.</text>
</comment>
<evidence type="ECO:0000256" key="4">
    <source>
        <dbReference type="ARBA" id="ARBA00022824"/>
    </source>
</evidence>
<keyword evidence="3 7" id="KW-0812">Transmembrane</keyword>
<sequence length="191" mass="21755">MASMNGPTVMGTDGRDFLHRERVASQYKVSAQTKTRLKCCLFFHLLLAIVMLLKLLPDILDKLNIFILEVEELEMPQPVKWEYLWAFSILYSIFALSACRKNSSFLLQVYIGGVVALGLAPVVFAFFFYLPEAYEFVSTGSAEGQRVWQGFPYSMVNMAFLLVALQVHIFSLFFSSRLLTAWKVRGTKKAQ</sequence>
<evidence type="ECO:0000256" key="7">
    <source>
        <dbReference type="SAM" id="Phobius"/>
    </source>
</evidence>
<dbReference type="GO" id="GO:0005789">
    <property type="term" value="C:endoplasmic reticulum membrane"/>
    <property type="evidence" value="ECO:0007669"/>
    <property type="project" value="UniProtKB-SubCell"/>
</dbReference>
<dbReference type="Proteomes" id="UP000440578">
    <property type="component" value="Unassembled WGS sequence"/>
</dbReference>
<dbReference type="EMBL" id="VIIS01001764">
    <property type="protein sequence ID" value="KAF0293181.1"/>
    <property type="molecule type" value="Genomic_DNA"/>
</dbReference>
<feature type="transmembrane region" description="Helical" evidence="7">
    <location>
        <begin position="106"/>
        <end position="130"/>
    </location>
</feature>
<evidence type="ECO:0000256" key="6">
    <source>
        <dbReference type="ARBA" id="ARBA00023136"/>
    </source>
</evidence>
<keyword evidence="4" id="KW-0256">Endoplasmic reticulum</keyword>
<keyword evidence="6 7" id="KW-0472">Membrane</keyword>
<evidence type="ECO:0000313" key="9">
    <source>
        <dbReference type="Proteomes" id="UP000440578"/>
    </source>
</evidence>
<protein>
    <submittedName>
        <fullName evidence="8">Protein jagunal</fullName>
    </submittedName>
</protein>
<dbReference type="InterPro" id="IPR009787">
    <property type="entry name" value="Jagunal"/>
</dbReference>
<gene>
    <name evidence="8" type="primary">jagn</name>
    <name evidence="8" type="ORF">FJT64_000956</name>
</gene>
<reference evidence="8 9" key="1">
    <citation type="submission" date="2019-07" db="EMBL/GenBank/DDBJ databases">
        <title>Draft genome assembly of a fouling barnacle, Amphibalanus amphitrite (Darwin, 1854): The first reference genome for Thecostraca.</title>
        <authorList>
            <person name="Kim W."/>
        </authorList>
    </citation>
    <scope>NUCLEOTIDE SEQUENCE [LARGE SCALE GENOMIC DNA]</scope>
    <source>
        <strain evidence="8">SNU_AA5</strain>
        <tissue evidence="8">Soma without cirri and trophi</tissue>
    </source>
</reference>
<comment type="similarity">
    <text evidence="2">Belongs to the jagunal family.</text>
</comment>
<dbReference type="GO" id="GO:0007029">
    <property type="term" value="P:endoplasmic reticulum organization"/>
    <property type="evidence" value="ECO:0007669"/>
    <property type="project" value="InterPro"/>
</dbReference>
<dbReference type="PANTHER" id="PTHR20955">
    <property type="entry name" value="PROTEIN JAGUNAL HOMOLOG 1"/>
    <property type="match status" value="1"/>
</dbReference>
<evidence type="ECO:0000256" key="2">
    <source>
        <dbReference type="ARBA" id="ARBA00008462"/>
    </source>
</evidence>
<dbReference type="GO" id="GO:0016192">
    <property type="term" value="P:vesicle-mediated transport"/>
    <property type="evidence" value="ECO:0007669"/>
    <property type="project" value="TreeGrafter"/>
</dbReference>
<evidence type="ECO:0000256" key="3">
    <source>
        <dbReference type="ARBA" id="ARBA00022692"/>
    </source>
</evidence>
<dbReference type="OrthoDB" id="8914197at2759"/>
<proteinExistence type="inferred from homology"/>
<feature type="transmembrane region" description="Helical" evidence="7">
    <location>
        <begin position="150"/>
        <end position="175"/>
    </location>
</feature>
<dbReference type="Pfam" id="PF07086">
    <property type="entry name" value="Jagunal"/>
    <property type="match status" value="1"/>
</dbReference>
<dbReference type="AlphaFoldDB" id="A0A6A4VUV7"/>
<accession>A0A6A4VUV7</accession>
<keyword evidence="9" id="KW-1185">Reference proteome</keyword>
<evidence type="ECO:0000313" key="8">
    <source>
        <dbReference type="EMBL" id="KAF0293181.1"/>
    </source>
</evidence>
<feature type="transmembrane region" description="Helical" evidence="7">
    <location>
        <begin position="83"/>
        <end position="99"/>
    </location>
</feature>
<evidence type="ECO:0000256" key="1">
    <source>
        <dbReference type="ARBA" id="ARBA00004477"/>
    </source>
</evidence>
<comment type="subcellular location">
    <subcellularLocation>
        <location evidence="1">Endoplasmic reticulum membrane</location>
        <topology evidence="1">Multi-pass membrane protein</topology>
    </subcellularLocation>
</comment>
<feature type="transmembrane region" description="Helical" evidence="7">
    <location>
        <begin position="37"/>
        <end position="56"/>
    </location>
</feature>
<organism evidence="8 9">
    <name type="scientific">Amphibalanus amphitrite</name>
    <name type="common">Striped barnacle</name>
    <name type="synonym">Balanus amphitrite</name>
    <dbReference type="NCBI Taxonomy" id="1232801"/>
    <lineage>
        <taxon>Eukaryota</taxon>
        <taxon>Metazoa</taxon>
        <taxon>Ecdysozoa</taxon>
        <taxon>Arthropoda</taxon>
        <taxon>Crustacea</taxon>
        <taxon>Multicrustacea</taxon>
        <taxon>Cirripedia</taxon>
        <taxon>Thoracica</taxon>
        <taxon>Thoracicalcarea</taxon>
        <taxon>Balanomorpha</taxon>
        <taxon>Balanoidea</taxon>
        <taxon>Balanidae</taxon>
        <taxon>Amphibalaninae</taxon>
        <taxon>Amphibalanus</taxon>
    </lineage>
</organism>